<sequence>MLLLNLILLVLLHVVLPGASGILEDFEESCENPLRCPFDLDFFRKPPFSQSELNAFCLEVVSYFECLDYAKSHFEQEKECELEYLEHAKCYRKIDISIECDKYALNRMKLYDVATPDPKLPEHSIKGVRKCMAASLKANCFGIRIYEECGEEAEQMFYKIFNGTQLYSQYCPGFTHALARKRSEAILKTIDTLLIEY</sequence>
<dbReference type="AlphaFoldDB" id="A0A8X7CI21"/>
<gene>
    <name evidence="2" type="ORF">TNIN_5601</name>
</gene>
<evidence type="ECO:0000313" key="3">
    <source>
        <dbReference type="Proteomes" id="UP000886998"/>
    </source>
</evidence>
<name>A0A8X7CI21_9ARAC</name>
<evidence type="ECO:0000256" key="1">
    <source>
        <dbReference type="SAM" id="SignalP"/>
    </source>
</evidence>
<accession>A0A8X7CI21</accession>
<feature type="signal peptide" evidence="1">
    <location>
        <begin position="1"/>
        <end position="21"/>
    </location>
</feature>
<keyword evidence="1" id="KW-0732">Signal</keyword>
<protein>
    <recommendedName>
        <fullName evidence="4">DUF19 domain-containing protein</fullName>
    </recommendedName>
</protein>
<evidence type="ECO:0008006" key="4">
    <source>
        <dbReference type="Google" id="ProtNLM"/>
    </source>
</evidence>
<reference evidence="2" key="1">
    <citation type="submission" date="2020-08" db="EMBL/GenBank/DDBJ databases">
        <title>Multicomponent nature underlies the extraordinary mechanical properties of spider dragline silk.</title>
        <authorList>
            <person name="Kono N."/>
            <person name="Nakamura H."/>
            <person name="Mori M."/>
            <person name="Yoshida Y."/>
            <person name="Ohtoshi R."/>
            <person name="Malay A.D."/>
            <person name="Moran D.A.P."/>
            <person name="Tomita M."/>
            <person name="Numata K."/>
            <person name="Arakawa K."/>
        </authorList>
    </citation>
    <scope>NUCLEOTIDE SEQUENCE</scope>
</reference>
<feature type="chain" id="PRO_5036447331" description="DUF19 domain-containing protein" evidence="1">
    <location>
        <begin position="22"/>
        <end position="197"/>
    </location>
</feature>
<proteinExistence type="predicted"/>
<dbReference type="Proteomes" id="UP000886998">
    <property type="component" value="Unassembled WGS sequence"/>
</dbReference>
<dbReference type="EMBL" id="BMAV01016726">
    <property type="protein sequence ID" value="GFY67761.1"/>
    <property type="molecule type" value="Genomic_DNA"/>
</dbReference>
<keyword evidence="3" id="KW-1185">Reference proteome</keyword>
<comment type="caution">
    <text evidence="2">The sequence shown here is derived from an EMBL/GenBank/DDBJ whole genome shotgun (WGS) entry which is preliminary data.</text>
</comment>
<organism evidence="2 3">
    <name type="scientific">Trichonephila inaurata madagascariensis</name>
    <dbReference type="NCBI Taxonomy" id="2747483"/>
    <lineage>
        <taxon>Eukaryota</taxon>
        <taxon>Metazoa</taxon>
        <taxon>Ecdysozoa</taxon>
        <taxon>Arthropoda</taxon>
        <taxon>Chelicerata</taxon>
        <taxon>Arachnida</taxon>
        <taxon>Araneae</taxon>
        <taxon>Araneomorphae</taxon>
        <taxon>Entelegynae</taxon>
        <taxon>Araneoidea</taxon>
        <taxon>Nephilidae</taxon>
        <taxon>Trichonephila</taxon>
        <taxon>Trichonephila inaurata</taxon>
    </lineage>
</organism>
<evidence type="ECO:0000313" key="2">
    <source>
        <dbReference type="EMBL" id="GFY67761.1"/>
    </source>
</evidence>